<proteinExistence type="predicted"/>
<name>A0A8S5RSG7_9CAUD</name>
<evidence type="ECO:0000313" key="2">
    <source>
        <dbReference type="EMBL" id="DAE92398.1"/>
    </source>
</evidence>
<sequence>MTGSPDPGGPVERTRRTEEGWNVSWDATAADEPGRTGWA</sequence>
<reference evidence="2" key="1">
    <citation type="journal article" date="2021" name="Proc. Natl. Acad. Sci. U.S.A.">
        <title>A Catalog of Tens of Thousands of Viruses from Human Metagenomes Reveals Hidden Associations with Chronic Diseases.</title>
        <authorList>
            <person name="Tisza M.J."/>
            <person name="Buck C.B."/>
        </authorList>
    </citation>
    <scope>NUCLEOTIDE SEQUENCE</scope>
    <source>
        <strain evidence="2">CtZF426</strain>
    </source>
</reference>
<organism evidence="2">
    <name type="scientific">Siphoviridae sp. ctZF426</name>
    <dbReference type="NCBI Taxonomy" id="2827580"/>
    <lineage>
        <taxon>Viruses</taxon>
        <taxon>Duplodnaviria</taxon>
        <taxon>Heunggongvirae</taxon>
        <taxon>Uroviricota</taxon>
        <taxon>Caudoviricetes</taxon>
    </lineage>
</organism>
<dbReference type="EMBL" id="BK057799">
    <property type="protein sequence ID" value="DAE92398.1"/>
    <property type="molecule type" value="Genomic_DNA"/>
</dbReference>
<accession>A0A8S5RSG7</accession>
<evidence type="ECO:0000256" key="1">
    <source>
        <dbReference type="SAM" id="MobiDB-lite"/>
    </source>
</evidence>
<feature type="region of interest" description="Disordered" evidence="1">
    <location>
        <begin position="1"/>
        <end position="39"/>
    </location>
</feature>
<protein>
    <submittedName>
        <fullName evidence="2">Uncharacterized protein</fullName>
    </submittedName>
</protein>